<dbReference type="KEGG" id="gacu:117554268"/>
<dbReference type="AlphaFoldDB" id="A0A6P8WAJ2"/>
<feature type="domain" description="Peptidase M12A" evidence="14">
    <location>
        <begin position="66"/>
        <end position="266"/>
    </location>
</feature>
<comment type="caution">
    <text evidence="12">Lacks conserved residue(s) required for the propagation of feature annotation.</text>
</comment>
<dbReference type="InParanoid" id="A0A6P8WAJ2"/>
<keyword evidence="6 12" id="KW-0482">Metalloprotease</keyword>
<evidence type="ECO:0000313" key="16">
    <source>
        <dbReference type="RefSeq" id="XP_034084512.1"/>
    </source>
</evidence>
<keyword evidence="9" id="KW-0325">Glycoprotein</keyword>
<evidence type="ECO:0000256" key="10">
    <source>
        <dbReference type="ARBA" id="ARBA00023329"/>
    </source>
</evidence>
<evidence type="ECO:0000256" key="5">
    <source>
        <dbReference type="ARBA" id="ARBA00022833"/>
    </source>
</evidence>
<keyword evidence="8" id="KW-1015">Disulfide bond</keyword>
<dbReference type="SMART" id="SM00235">
    <property type="entry name" value="ZnMc"/>
    <property type="match status" value="1"/>
</dbReference>
<dbReference type="PANTHER" id="PTHR10127">
    <property type="entry name" value="DISCOIDIN, CUB, EGF, LAMININ , AND ZINC METALLOPROTEASE DOMAIN CONTAINING"/>
    <property type="match status" value="1"/>
</dbReference>
<organism evidence="15 16">
    <name type="scientific">Gymnodraco acuticeps</name>
    <name type="common">Antarctic dragonfish</name>
    <dbReference type="NCBI Taxonomy" id="8218"/>
    <lineage>
        <taxon>Eukaryota</taxon>
        <taxon>Metazoa</taxon>
        <taxon>Chordata</taxon>
        <taxon>Craniata</taxon>
        <taxon>Vertebrata</taxon>
        <taxon>Euteleostomi</taxon>
        <taxon>Actinopterygii</taxon>
        <taxon>Neopterygii</taxon>
        <taxon>Teleostei</taxon>
        <taxon>Neoteleostei</taxon>
        <taxon>Acanthomorphata</taxon>
        <taxon>Eupercaria</taxon>
        <taxon>Perciformes</taxon>
        <taxon>Notothenioidei</taxon>
        <taxon>Bathydraconidae</taxon>
        <taxon>Gymnodraco</taxon>
    </lineage>
</organism>
<evidence type="ECO:0000256" key="3">
    <source>
        <dbReference type="ARBA" id="ARBA00022729"/>
    </source>
</evidence>
<keyword evidence="1 12" id="KW-0645">Protease</keyword>
<evidence type="ECO:0000256" key="1">
    <source>
        <dbReference type="ARBA" id="ARBA00022670"/>
    </source>
</evidence>
<reference evidence="16" key="1">
    <citation type="submission" date="2025-08" db="UniProtKB">
        <authorList>
            <consortium name="RefSeq"/>
        </authorList>
    </citation>
    <scope>IDENTIFICATION</scope>
</reference>
<feature type="chain" id="PRO_5028510699" description="Metalloendopeptidase" evidence="13">
    <location>
        <begin position="18"/>
        <end position="273"/>
    </location>
</feature>
<feature type="signal peptide" evidence="13">
    <location>
        <begin position="1"/>
        <end position="17"/>
    </location>
</feature>
<keyword evidence="15" id="KW-1185">Reference proteome</keyword>
<evidence type="ECO:0000256" key="11">
    <source>
        <dbReference type="ARBA" id="ARBA00024324"/>
    </source>
</evidence>
<protein>
    <recommendedName>
        <fullName evidence="13">Metalloendopeptidase</fullName>
        <ecNumber evidence="13">3.4.24.-</ecNumber>
    </recommendedName>
</protein>
<keyword evidence="10" id="KW-0968">Cytoplasmic vesicle</keyword>
<dbReference type="RefSeq" id="XP_034084512.1">
    <property type="nucleotide sequence ID" value="XM_034228621.1"/>
</dbReference>
<dbReference type="InterPro" id="IPR006026">
    <property type="entry name" value="Peptidase_Metallo"/>
</dbReference>
<dbReference type="PANTHER" id="PTHR10127:SF839">
    <property type="entry name" value="HATCHING ENZYME 1.2-RELATED"/>
    <property type="match status" value="1"/>
</dbReference>
<dbReference type="GO" id="GO:0006508">
    <property type="term" value="P:proteolysis"/>
    <property type="evidence" value="ECO:0007669"/>
    <property type="project" value="UniProtKB-KW"/>
</dbReference>
<name>A0A6P8WAJ2_GYMAC</name>
<evidence type="ECO:0000256" key="7">
    <source>
        <dbReference type="ARBA" id="ARBA00023145"/>
    </source>
</evidence>
<feature type="active site" evidence="12">
    <location>
        <position position="167"/>
    </location>
</feature>
<proteinExistence type="predicted"/>
<dbReference type="GeneID" id="117554268"/>
<dbReference type="InterPro" id="IPR001506">
    <property type="entry name" value="Peptidase_M12A"/>
</dbReference>
<comment type="cofactor">
    <cofactor evidence="12 13">
        <name>Zn(2+)</name>
        <dbReference type="ChEBI" id="CHEBI:29105"/>
    </cofactor>
    <text evidence="12 13">Binds 1 zinc ion per subunit.</text>
</comment>
<accession>A0A6P8WAJ2</accession>
<dbReference type="GO" id="GO:0042588">
    <property type="term" value="C:zymogen granule"/>
    <property type="evidence" value="ECO:0007669"/>
    <property type="project" value="UniProtKB-SubCell"/>
</dbReference>
<dbReference type="Gene3D" id="3.40.390.10">
    <property type="entry name" value="Collagenase (Catalytic Domain)"/>
    <property type="match status" value="1"/>
</dbReference>
<evidence type="ECO:0000256" key="2">
    <source>
        <dbReference type="ARBA" id="ARBA00022723"/>
    </source>
</evidence>
<dbReference type="PROSITE" id="PS51864">
    <property type="entry name" value="ASTACIN"/>
    <property type="match status" value="1"/>
</dbReference>
<dbReference type="Pfam" id="PF01400">
    <property type="entry name" value="Astacin"/>
    <property type="match status" value="1"/>
</dbReference>
<feature type="binding site" evidence="12">
    <location>
        <position position="176"/>
    </location>
    <ligand>
        <name>Zn(2+)</name>
        <dbReference type="ChEBI" id="CHEBI:29105"/>
        <note>catalytic</note>
    </ligand>
</feature>
<sequence length="273" mass="31405">MKMVSLLLLLLLGLCNAQDGSDYGAESEILMDQSDTEDITTTILRMNNGSTEFMLEGDLIIPRTRNAMKCKRKPYNCRWPKSANGNVEVPYVLSSKYDQSEKRTILYAMKGIEDNTCIRYIPRARQTAYLDIVPRFGCATTPGYIGDKQTLTLQKFGCIDHGIIQHELLHTLGFYHEHMRSDRDQYVKINFENIMKHFKFQFKKFDTDNLNTPYDYTSIMHYTRRALGKNNAVTITPIPDASVTMGKSKRLSDIDIVRINRLYQCAKKNSNRG</sequence>
<keyword evidence="3 13" id="KW-0732">Signal</keyword>
<evidence type="ECO:0000256" key="8">
    <source>
        <dbReference type="ARBA" id="ARBA00023157"/>
    </source>
</evidence>
<keyword evidence="7" id="KW-0865">Zymogen</keyword>
<evidence type="ECO:0000256" key="12">
    <source>
        <dbReference type="PROSITE-ProRule" id="PRU01211"/>
    </source>
</evidence>
<dbReference type="EC" id="3.4.24.-" evidence="13"/>
<dbReference type="Proteomes" id="UP000515161">
    <property type="component" value="Unplaced"/>
</dbReference>
<keyword evidence="5 12" id="KW-0862">Zinc</keyword>
<dbReference type="InterPro" id="IPR024079">
    <property type="entry name" value="MetalloPept_cat_dom_sf"/>
</dbReference>
<dbReference type="GO" id="GO:0004222">
    <property type="term" value="F:metalloendopeptidase activity"/>
    <property type="evidence" value="ECO:0007669"/>
    <property type="project" value="UniProtKB-UniRule"/>
</dbReference>
<gene>
    <name evidence="16" type="primary">LOC117554268</name>
</gene>
<dbReference type="GO" id="GO:0008270">
    <property type="term" value="F:zinc ion binding"/>
    <property type="evidence" value="ECO:0007669"/>
    <property type="project" value="UniProtKB-UniRule"/>
</dbReference>
<dbReference type="OrthoDB" id="291007at2759"/>
<evidence type="ECO:0000259" key="14">
    <source>
        <dbReference type="PROSITE" id="PS51864"/>
    </source>
</evidence>
<dbReference type="SUPFAM" id="SSF55486">
    <property type="entry name" value="Metalloproteases ('zincins'), catalytic domain"/>
    <property type="match status" value="1"/>
</dbReference>
<evidence type="ECO:0000256" key="13">
    <source>
        <dbReference type="RuleBase" id="RU361183"/>
    </source>
</evidence>
<dbReference type="PRINTS" id="PR00480">
    <property type="entry name" value="ASTACIN"/>
</dbReference>
<comment type="subcellular location">
    <subcellularLocation>
        <location evidence="11">Zymogen granule</location>
    </subcellularLocation>
</comment>
<keyword evidence="4 12" id="KW-0378">Hydrolase</keyword>
<evidence type="ECO:0000313" key="15">
    <source>
        <dbReference type="Proteomes" id="UP000515161"/>
    </source>
</evidence>
<dbReference type="FunFam" id="3.40.390.10:FF:000040">
    <property type="entry name" value="Metalloendopeptidase"/>
    <property type="match status" value="1"/>
</dbReference>
<evidence type="ECO:0000256" key="4">
    <source>
        <dbReference type="ARBA" id="ARBA00022801"/>
    </source>
</evidence>
<evidence type="ECO:0000256" key="6">
    <source>
        <dbReference type="ARBA" id="ARBA00023049"/>
    </source>
</evidence>
<feature type="binding site" evidence="12">
    <location>
        <position position="170"/>
    </location>
    <ligand>
        <name>Zn(2+)</name>
        <dbReference type="ChEBI" id="CHEBI:29105"/>
        <note>catalytic</note>
    </ligand>
</feature>
<keyword evidence="2 12" id="KW-0479">Metal-binding</keyword>
<feature type="binding site" evidence="12">
    <location>
        <position position="166"/>
    </location>
    <ligand>
        <name>Zn(2+)</name>
        <dbReference type="ChEBI" id="CHEBI:29105"/>
        <note>catalytic</note>
    </ligand>
</feature>
<evidence type="ECO:0000256" key="9">
    <source>
        <dbReference type="ARBA" id="ARBA00023180"/>
    </source>
</evidence>